<evidence type="ECO:0000256" key="1">
    <source>
        <dbReference type="SAM" id="Phobius"/>
    </source>
</evidence>
<evidence type="ECO:0008006" key="4">
    <source>
        <dbReference type="Google" id="ProtNLM"/>
    </source>
</evidence>
<dbReference type="InterPro" id="IPR011467">
    <property type="entry name" value="DUF1573"/>
</dbReference>
<keyword evidence="1" id="KW-1133">Transmembrane helix</keyword>
<keyword evidence="1" id="KW-0472">Membrane</keyword>
<gene>
    <name evidence="2" type="ORF">A2834_00825</name>
</gene>
<accession>A0A1F5VFN4</accession>
<sequence>MNQNKNIFLGAFVSLLILGGMIWLANKPAAPTNQEANVNAGNGIITAPESSFDFGSISMAAGNVSRKFKIKNSGTGNATINKIYTSCMCTVATLEVGGDLLAGKAGKWGPFGMPGHGFIPNLKIKLAPGEEANMEVVFDPAAHGPAGVGKIERAVIIESDAGEPLELRFTALVTP</sequence>
<dbReference type="InterPro" id="IPR013783">
    <property type="entry name" value="Ig-like_fold"/>
</dbReference>
<dbReference type="STRING" id="1798325.A2834_00825"/>
<dbReference type="Gene3D" id="2.60.40.10">
    <property type="entry name" value="Immunoglobulins"/>
    <property type="match status" value="1"/>
</dbReference>
<protein>
    <recommendedName>
        <fullName evidence="4">DUF1573 domain-containing protein</fullName>
    </recommendedName>
</protein>
<evidence type="ECO:0000313" key="3">
    <source>
        <dbReference type="Proteomes" id="UP000179251"/>
    </source>
</evidence>
<reference evidence="2 3" key="1">
    <citation type="journal article" date="2016" name="Nat. Commun.">
        <title>Thousands of microbial genomes shed light on interconnected biogeochemical processes in an aquifer system.</title>
        <authorList>
            <person name="Anantharaman K."/>
            <person name="Brown C.T."/>
            <person name="Hug L.A."/>
            <person name="Sharon I."/>
            <person name="Castelle C.J."/>
            <person name="Probst A.J."/>
            <person name="Thomas B.C."/>
            <person name="Singh A."/>
            <person name="Wilkins M.J."/>
            <person name="Karaoz U."/>
            <person name="Brodie E.L."/>
            <person name="Williams K.H."/>
            <person name="Hubbard S.S."/>
            <person name="Banfield J.F."/>
        </authorList>
    </citation>
    <scope>NUCLEOTIDE SEQUENCE [LARGE SCALE GENOMIC DNA]</scope>
</reference>
<dbReference type="Proteomes" id="UP000179251">
    <property type="component" value="Unassembled WGS sequence"/>
</dbReference>
<evidence type="ECO:0000313" key="2">
    <source>
        <dbReference type="EMBL" id="OGF61731.1"/>
    </source>
</evidence>
<dbReference type="Pfam" id="PF07610">
    <property type="entry name" value="DUF1573"/>
    <property type="match status" value="1"/>
</dbReference>
<dbReference type="AlphaFoldDB" id="A0A1F5VFN4"/>
<name>A0A1F5VFN4_9BACT</name>
<organism evidence="2 3">
    <name type="scientific">Candidatus Giovannonibacteria bacterium RIFCSPHIGHO2_01_FULL_45_23</name>
    <dbReference type="NCBI Taxonomy" id="1798325"/>
    <lineage>
        <taxon>Bacteria</taxon>
        <taxon>Candidatus Giovannoniibacteriota</taxon>
    </lineage>
</organism>
<proteinExistence type="predicted"/>
<feature type="transmembrane region" description="Helical" evidence="1">
    <location>
        <begin position="7"/>
        <end position="25"/>
    </location>
</feature>
<comment type="caution">
    <text evidence="2">The sequence shown here is derived from an EMBL/GenBank/DDBJ whole genome shotgun (WGS) entry which is preliminary data.</text>
</comment>
<keyword evidence="1" id="KW-0812">Transmembrane</keyword>
<dbReference type="EMBL" id="MFHD01000026">
    <property type="protein sequence ID" value="OGF61731.1"/>
    <property type="molecule type" value="Genomic_DNA"/>
</dbReference>